<dbReference type="EMBL" id="FWZX01000005">
    <property type="protein sequence ID" value="SMF14636.1"/>
    <property type="molecule type" value="Genomic_DNA"/>
</dbReference>
<evidence type="ECO:0000256" key="1">
    <source>
        <dbReference type="SAM" id="MobiDB-lite"/>
    </source>
</evidence>
<feature type="domain" description="FecR protein" evidence="3">
    <location>
        <begin position="68"/>
        <end position="153"/>
    </location>
</feature>
<evidence type="ECO:0000256" key="2">
    <source>
        <dbReference type="SAM" id="SignalP"/>
    </source>
</evidence>
<feature type="signal peptide" evidence="2">
    <location>
        <begin position="1"/>
        <end position="24"/>
    </location>
</feature>
<proteinExistence type="predicted"/>
<evidence type="ECO:0000313" key="5">
    <source>
        <dbReference type="Proteomes" id="UP000192917"/>
    </source>
</evidence>
<feature type="compositionally biased region" description="Polar residues" evidence="1">
    <location>
        <begin position="287"/>
        <end position="298"/>
    </location>
</feature>
<accession>A0A1Y6BQ16</accession>
<dbReference type="Proteomes" id="UP000192917">
    <property type="component" value="Unassembled WGS sequence"/>
</dbReference>
<gene>
    <name evidence="4" type="ORF">SAMN05428998_105281</name>
</gene>
<sequence>MVPFTRVAPAIAALILAAGLPAGAGALAAAPGDLAGVSAAVRGNVLLTSVLTKAAHAATSGEDVLFGDAVQTADSSGMQLLLLDESVFTIGANAKLVVDAFVYDPASGEGRLAADLLKGAFRFVSGGLSARDPKQVELRLPEATIGIRGTIVSALVTPEGSYVLLDGPGRGNDAFARRGAVLVTAHGATVELRRPGFATFVPNGGVPAEPFRASAELRQRFASALAAQPASRRAGLGLGELGDPVGASGVTTTEAFAALPTLRAAEAISEFAFDSAPDDPNGRGASSGMSTEVGTTSDGAADSGLAATGGLQDQTDQASQTVDTGSAAASSTATSSASGGSSGSPTNPTGPITNVLLVSGPTG</sequence>
<dbReference type="Pfam" id="PF04773">
    <property type="entry name" value="FecR"/>
    <property type="match status" value="1"/>
</dbReference>
<reference evidence="4 5" key="1">
    <citation type="submission" date="2017-04" db="EMBL/GenBank/DDBJ databases">
        <authorList>
            <person name="Afonso C.L."/>
            <person name="Miller P.J."/>
            <person name="Scott M.A."/>
            <person name="Spackman E."/>
            <person name="Goraichik I."/>
            <person name="Dimitrov K.M."/>
            <person name="Suarez D.L."/>
            <person name="Swayne D.E."/>
        </authorList>
    </citation>
    <scope>NUCLEOTIDE SEQUENCE [LARGE SCALE GENOMIC DNA]</scope>
    <source>
        <strain evidence="4 5">USBA 355</strain>
    </source>
</reference>
<keyword evidence="5" id="KW-1185">Reference proteome</keyword>
<dbReference type="InterPro" id="IPR006860">
    <property type="entry name" value="FecR"/>
</dbReference>
<dbReference type="AlphaFoldDB" id="A0A1Y6BQ16"/>
<keyword evidence="2" id="KW-0732">Signal</keyword>
<organism evidence="4 5">
    <name type="scientific">Tistlia consotensis USBA 355</name>
    <dbReference type="NCBI Taxonomy" id="560819"/>
    <lineage>
        <taxon>Bacteria</taxon>
        <taxon>Pseudomonadati</taxon>
        <taxon>Pseudomonadota</taxon>
        <taxon>Alphaproteobacteria</taxon>
        <taxon>Rhodospirillales</taxon>
        <taxon>Rhodovibrionaceae</taxon>
        <taxon>Tistlia</taxon>
    </lineage>
</organism>
<evidence type="ECO:0000259" key="3">
    <source>
        <dbReference type="Pfam" id="PF04773"/>
    </source>
</evidence>
<feature type="compositionally biased region" description="Polar residues" evidence="1">
    <location>
        <begin position="311"/>
        <end position="323"/>
    </location>
</feature>
<feature type="compositionally biased region" description="Low complexity" evidence="1">
    <location>
        <begin position="324"/>
        <end position="351"/>
    </location>
</feature>
<feature type="chain" id="PRO_5013074174" evidence="2">
    <location>
        <begin position="25"/>
        <end position="363"/>
    </location>
</feature>
<protein>
    <submittedName>
        <fullName evidence="4">FecR family protein</fullName>
    </submittedName>
</protein>
<feature type="region of interest" description="Disordered" evidence="1">
    <location>
        <begin position="273"/>
        <end position="363"/>
    </location>
</feature>
<evidence type="ECO:0000313" key="4">
    <source>
        <dbReference type="EMBL" id="SMF14636.1"/>
    </source>
</evidence>
<name>A0A1Y6BQ16_9PROT</name>
<dbReference type="RefSeq" id="WP_085122368.1">
    <property type="nucleotide sequence ID" value="NZ_FWZX01000005.1"/>
</dbReference>
<dbReference type="STRING" id="560819.SAMN05428998_105281"/>